<evidence type="ECO:0000313" key="1">
    <source>
        <dbReference type="EMBL" id="MCI0184596.1"/>
    </source>
</evidence>
<evidence type="ECO:0008006" key="3">
    <source>
        <dbReference type="Google" id="ProtNLM"/>
    </source>
</evidence>
<dbReference type="Proteomes" id="UP001139263">
    <property type="component" value="Unassembled WGS sequence"/>
</dbReference>
<sequence>MPSLLGKIVFVKHRHKKREWLAILSTNVTLSFEEIIRIYGMQWDIEVFFNACKSLLRLDKEFQGR</sequence>
<reference evidence="1" key="1">
    <citation type="submission" date="2022-03" db="EMBL/GenBank/DDBJ databases">
        <title>Draft Genome Sequence of Firmicute Strain S0AB, a Heterotrophic Iron/Sulfur-Oxidizing Extreme Acidophile.</title>
        <authorList>
            <person name="Vergara E."/>
            <person name="Pakostova E."/>
            <person name="Johnson D.B."/>
            <person name="Holmes D.S."/>
        </authorList>
    </citation>
    <scope>NUCLEOTIDE SEQUENCE</scope>
    <source>
        <strain evidence="1">S0AB</strain>
    </source>
</reference>
<gene>
    <name evidence="1" type="ORF">MM817_02893</name>
</gene>
<comment type="caution">
    <text evidence="1">The sequence shown here is derived from an EMBL/GenBank/DDBJ whole genome shotgun (WGS) entry which is preliminary data.</text>
</comment>
<evidence type="ECO:0000313" key="2">
    <source>
        <dbReference type="Proteomes" id="UP001139263"/>
    </source>
</evidence>
<protein>
    <recommendedName>
        <fullName evidence="3">Transposase IS4-like domain-containing protein</fullName>
    </recommendedName>
</protein>
<dbReference type="SUPFAM" id="SSF53098">
    <property type="entry name" value="Ribonuclease H-like"/>
    <property type="match status" value="1"/>
</dbReference>
<name>A0A9X1VAB4_9BACL</name>
<dbReference type="AlphaFoldDB" id="A0A9X1VAB4"/>
<dbReference type="InterPro" id="IPR012337">
    <property type="entry name" value="RNaseH-like_sf"/>
</dbReference>
<organism evidence="1 2">
    <name type="scientific">Sulfoacidibacillus ferrooxidans</name>
    <dbReference type="NCBI Taxonomy" id="2005001"/>
    <lineage>
        <taxon>Bacteria</taxon>
        <taxon>Bacillati</taxon>
        <taxon>Bacillota</taxon>
        <taxon>Bacilli</taxon>
        <taxon>Bacillales</taxon>
        <taxon>Alicyclobacillaceae</taxon>
        <taxon>Sulfoacidibacillus</taxon>
    </lineage>
</organism>
<accession>A0A9X1VAB4</accession>
<proteinExistence type="predicted"/>
<keyword evidence="2" id="KW-1185">Reference proteome</keyword>
<dbReference type="EMBL" id="JALBUF010000018">
    <property type="protein sequence ID" value="MCI0184596.1"/>
    <property type="molecule type" value="Genomic_DNA"/>
</dbReference>